<dbReference type="InterPro" id="IPR018537">
    <property type="entry name" value="Peptidoglycan-bd_3"/>
</dbReference>
<evidence type="ECO:0000313" key="4">
    <source>
        <dbReference type="Proteomes" id="UP001205603"/>
    </source>
</evidence>
<dbReference type="EMBL" id="JANDHW010000003">
    <property type="protein sequence ID" value="MCP9611296.1"/>
    <property type="molecule type" value="Genomic_DNA"/>
</dbReference>
<evidence type="ECO:0000313" key="3">
    <source>
        <dbReference type="EMBL" id="MCP9611296.1"/>
    </source>
</evidence>
<dbReference type="PROSITE" id="PS00018">
    <property type="entry name" value="EF_HAND_1"/>
    <property type="match status" value="1"/>
</dbReference>
<dbReference type="Gene3D" id="1.20.141.10">
    <property type="entry name" value="Chitosanase, subunit A, domain 1"/>
    <property type="match status" value="1"/>
</dbReference>
<dbReference type="Proteomes" id="UP001205603">
    <property type="component" value="Unassembled WGS sequence"/>
</dbReference>
<comment type="caution">
    <text evidence="3">The sequence shown here is derived from an EMBL/GenBank/DDBJ whole genome shotgun (WGS) entry which is preliminary data.</text>
</comment>
<accession>A0ABT1MG17</accession>
<dbReference type="Pfam" id="PF09374">
    <property type="entry name" value="PG_binding_3"/>
    <property type="match status" value="1"/>
</dbReference>
<protein>
    <submittedName>
        <fullName evidence="3">Peptidoglycan domain protein</fullName>
    </submittedName>
</protein>
<evidence type="ECO:0000259" key="1">
    <source>
        <dbReference type="Pfam" id="PF05838"/>
    </source>
</evidence>
<evidence type="ECO:0000259" key="2">
    <source>
        <dbReference type="Pfam" id="PF09374"/>
    </source>
</evidence>
<feature type="domain" description="TtsA-like Glycoside hydrolase family 108" evidence="1">
    <location>
        <begin position="9"/>
        <end position="99"/>
    </location>
</feature>
<dbReference type="InterPro" id="IPR023346">
    <property type="entry name" value="Lysozyme-like_dom_sf"/>
</dbReference>
<feature type="domain" description="Peptidoglycan binding" evidence="2">
    <location>
        <begin position="101"/>
        <end position="167"/>
    </location>
</feature>
<sequence>MADVRKLLPFILKWEGGFVNDPLDKGGATNKGVTIATWRKVGYDKDGDGDIDVDDLKLLTEDDVLNRVLKPHYWDRWKADDIASQPVADILVDWVWGSGANGIKIPQRVLGVQADGIVGPKTLQAVNNADPRTLFDTIKAERKAFLYRIVERDPSQKRFIKGWLNRLNALKYSV</sequence>
<dbReference type="SUPFAM" id="SSF53955">
    <property type="entry name" value="Lysozyme-like"/>
    <property type="match status" value="1"/>
</dbReference>
<dbReference type="CDD" id="cd13926">
    <property type="entry name" value="N-acetylmuramidase_GH108"/>
    <property type="match status" value="1"/>
</dbReference>
<name>A0ABT1MG17_9BACT</name>
<dbReference type="RefSeq" id="WP_255026021.1">
    <property type="nucleotide sequence ID" value="NZ_JANDHW010000003.1"/>
</dbReference>
<dbReference type="InterPro" id="IPR008565">
    <property type="entry name" value="TtsA-like_GH18_dom"/>
</dbReference>
<dbReference type="InterPro" id="IPR018247">
    <property type="entry name" value="EF_Hand_1_Ca_BS"/>
</dbReference>
<gene>
    <name evidence="3" type="ORF">NMU02_04235</name>
</gene>
<keyword evidence="4" id="KW-1185">Reference proteome</keyword>
<organism evidence="3 4">
    <name type="scientific">Coprobacter tertius</name>
    <dbReference type="NCBI Taxonomy" id="2944915"/>
    <lineage>
        <taxon>Bacteria</taxon>
        <taxon>Pseudomonadati</taxon>
        <taxon>Bacteroidota</taxon>
        <taxon>Bacteroidia</taxon>
        <taxon>Bacteroidales</taxon>
        <taxon>Barnesiellaceae</taxon>
        <taxon>Coprobacter</taxon>
    </lineage>
</organism>
<reference evidence="3 4" key="1">
    <citation type="submission" date="2022-07" db="EMBL/GenBank/DDBJ databases">
        <title>Fecal culturing of patients with breast cancer.</title>
        <authorList>
            <person name="Teng N.M.Y."/>
            <person name="Kiu R."/>
            <person name="Evans R."/>
            <person name="Baker D.J."/>
            <person name="Zenner C."/>
            <person name="Robinson S.D."/>
            <person name="Hall L.J."/>
        </authorList>
    </citation>
    <scope>NUCLEOTIDE SEQUENCE [LARGE SCALE GENOMIC DNA]</scope>
    <source>
        <strain evidence="3 4">LH1063</strain>
    </source>
</reference>
<proteinExistence type="predicted"/>
<dbReference type="Pfam" id="PF05838">
    <property type="entry name" value="Glyco_hydro_108"/>
    <property type="match status" value="1"/>
</dbReference>